<dbReference type="RefSeq" id="XP_028283298.1">
    <property type="nucleotide sequence ID" value="XM_028427497.1"/>
</dbReference>
<dbReference type="GO" id="GO:0006955">
    <property type="term" value="P:immune response"/>
    <property type="evidence" value="ECO:0007669"/>
    <property type="project" value="InterPro"/>
</dbReference>
<dbReference type="InterPro" id="IPR001811">
    <property type="entry name" value="Chemokine_IL8-like_dom"/>
</dbReference>
<dbReference type="Pfam" id="PF00048">
    <property type="entry name" value="IL8"/>
    <property type="match status" value="2"/>
</dbReference>
<dbReference type="SUPFAM" id="SSF54117">
    <property type="entry name" value="Interleukin 8-like chemokines"/>
    <property type="match status" value="2"/>
</dbReference>
<feature type="compositionally biased region" description="Basic residues" evidence="2">
    <location>
        <begin position="120"/>
        <end position="139"/>
    </location>
</feature>
<keyword evidence="5" id="KW-1185">Reference proteome</keyword>
<feature type="domain" description="Chemokine interleukin-8-like" evidence="4">
    <location>
        <begin position="25"/>
        <end position="84"/>
    </location>
</feature>
<evidence type="ECO:0000256" key="2">
    <source>
        <dbReference type="SAM" id="MobiDB-lite"/>
    </source>
</evidence>
<keyword evidence="3" id="KW-0732">Signal</keyword>
<dbReference type="Proteomes" id="UP000515145">
    <property type="component" value="Chromosome 17"/>
</dbReference>
<feature type="region of interest" description="Disordered" evidence="2">
    <location>
        <begin position="91"/>
        <end position="140"/>
    </location>
</feature>
<dbReference type="GeneID" id="114449677"/>
<dbReference type="OrthoDB" id="8934837at2759"/>
<dbReference type="SMART" id="SM00199">
    <property type="entry name" value="SCY"/>
    <property type="match status" value="2"/>
</dbReference>
<name>A0A6P7K1Z4_9TELE</name>
<dbReference type="PANTHER" id="PTHR12015:SF177">
    <property type="entry name" value="CHEMOKINE INTERLEUKIN-8-LIKE DOMAIN-CONTAINING PROTEIN"/>
    <property type="match status" value="1"/>
</dbReference>
<dbReference type="InterPro" id="IPR036048">
    <property type="entry name" value="Interleukin_8-like_sf"/>
</dbReference>
<feature type="chain" id="PRO_5027895026" evidence="3">
    <location>
        <begin position="21"/>
        <end position="284"/>
    </location>
</feature>
<reference evidence="6" key="1">
    <citation type="submission" date="2025-08" db="UniProtKB">
        <authorList>
            <consortium name="RefSeq"/>
        </authorList>
    </citation>
    <scope>IDENTIFICATION</scope>
</reference>
<proteinExistence type="predicted"/>
<feature type="signal peptide" evidence="3">
    <location>
        <begin position="1"/>
        <end position="20"/>
    </location>
</feature>
<feature type="region of interest" description="Disordered" evidence="2">
    <location>
        <begin position="239"/>
        <end position="284"/>
    </location>
</feature>
<dbReference type="AlphaFoldDB" id="A0A6P7K1Z4"/>
<evidence type="ECO:0000256" key="3">
    <source>
        <dbReference type="SAM" id="SignalP"/>
    </source>
</evidence>
<gene>
    <name evidence="6" type="primary">LOC114449677</name>
</gene>
<dbReference type="Gene3D" id="2.40.50.40">
    <property type="match status" value="2"/>
</dbReference>
<keyword evidence="1" id="KW-0202">Cytokine</keyword>
<dbReference type="PANTHER" id="PTHR12015">
    <property type="entry name" value="SMALL INDUCIBLE CYTOKINE A"/>
    <property type="match status" value="1"/>
</dbReference>
<protein>
    <submittedName>
        <fullName evidence="6">Uncharacterized protein LOC114449677</fullName>
    </submittedName>
</protein>
<sequence length="284" mass="31738">MQLLVFATLCFTTWMSSVQATPGRLANCCIQWSTTKIPLHLVMNYTIQSEGVCPISAVRFHTNRGKTICSDPDSKWAKRVIEKVDRKTRTLLEKGQSEEGSTSDMTPVACTLPKNEPRQKIRKGRRRLRKQRRRGKKVQKKDMHLSLVLVTVLCFTTWVSSAHATHGPTASTCCVQWSTTRVQLNKIISYTIQSEGVCRIFAVQFLTVSGKTICSNPNTDWTKKAISKVDEERRVASTAITPTASTLPKTTTGHSPTITQKWNETTEQTQQASEKKATKSCSAS</sequence>
<dbReference type="InterPro" id="IPR039809">
    <property type="entry name" value="Chemokine_b/g/d"/>
</dbReference>
<evidence type="ECO:0000313" key="6">
    <source>
        <dbReference type="RefSeq" id="XP_028283298.1"/>
    </source>
</evidence>
<evidence type="ECO:0000259" key="4">
    <source>
        <dbReference type="SMART" id="SM00199"/>
    </source>
</evidence>
<dbReference type="InParanoid" id="A0A6P7K1Z4"/>
<evidence type="ECO:0000256" key="1">
    <source>
        <dbReference type="ARBA" id="ARBA00022514"/>
    </source>
</evidence>
<feature type="compositionally biased region" description="Low complexity" evidence="2">
    <location>
        <begin position="241"/>
        <end position="252"/>
    </location>
</feature>
<dbReference type="GO" id="GO:0008009">
    <property type="term" value="F:chemokine activity"/>
    <property type="evidence" value="ECO:0007669"/>
    <property type="project" value="InterPro"/>
</dbReference>
<organism evidence="5 6">
    <name type="scientific">Parambassis ranga</name>
    <name type="common">Indian glassy fish</name>
    <dbReference type="NCBI Taxonomy" id="210632"/>
    <lineage>
        <taxon>Eukaryota</taxon>
        <taxon>Metazoa</taxon>
        <taxon>Chordata</taxon>
        <taxon>Craniata</taxon>
        <taxon>Vertebrata</taxon>
        <taxon>Euteleostomi</taxon>
        <taxon>Actinopterygii</taxon>
        <taxon>Neopterygii</taxon>
        <taxon>Teleostei</taxon>
        <taxon>Neoteleostei</taxon>
        <taxon>Acanthomorphata</taxon>
        <taxon>Ovalentaria</taxon>
        <taxon>Ambassidae</taxon>
        <taxon>Parambassis</taxon>
    </lineage>
</organism>
<evidence type="ECO:0000313" key="5">
    <source>
        <dbReference type="Proteomes" id="UP000515145"/>
    </source>
</evidence>
<feature type="compositionally biased region" description="Polar residues" evidence="2">
    <location>
        <begin position="253"/>
        <end position="272"/>
    </location>
</feature>
<feature type="domain" description="Chemokine interleukin-8-like" evidence="4">
    <location>
        <begin position="170"/>
        <end position="229"/>
    </location>
</feature>
<accession>A0A6P7K1Z4</accession>
<dbReference type="GO" id="GO:0005615">
    <property type="term" value="C:extracellular space"/>
    <property type="evidence" value="ECO:0007669"/>
    <property type="project" value="UniProtKB-KW"/>
</dbReference>
<dbReference type="CDD" id="cd00272">
    <property type="entry name" value="Chemokine_CC"/>
    <property type="match status" value="2"/>
</dbReference>